<evidence type="ECO:0000256" key="1">
    <source>
        <dbReference type="SAM" id="MobiDB-lite"/>
    </source>
</evidence>
<evidence type="ECO:0000313" key="3">
    <source>
        <dbReference type="Proteomes" id="UP001598300"/>
    </source>
</evidence>
<proteinExistence type="predicted"/>
<sequence length="167" mass="17872">MTRLVAKIGFVLVAGALITGCSKGNEAAVEVRNSRAVSAETEKTSSRILEMLAVKGKVTESGAMTAPCTDSGSDEKTFRARHPWSVHQAPFAELETGMERLRRELPKDGWEIVKDGPDSSAAKSPQPVAESAGREFAVDVRLHKASSVGNAPDLLEVTVESACYRSE</sequence>
<keyword evidence="3" id="KW-1185">Reference proteome</keyword>
<dbReference type="RefSeq" id="WP_381302356.1">
    <property type="nucleotide sequence ID" value="NZ_JBHVRE010000003.1"/>
</dbReference>
<organism evidence="2 3">
    <name type="scientific">Streptomyces bacillaris</name>
    <dbReference type="NCBI Taxonomy" id="68179"/>
    <lineage>
        <taxon>Bacteria</taxon>
        <taxon>Bacillati</taxon>
        <taxon>Actinomycetota</taxon>
        <taxon>Actinomycetes</taxon>
        <taxon>Kitasatosporales</taxon>
        <taxon>Streptomycetaceae</taxon>
        <taxon>Streptomyces</taxon>
    </lineage>
</organism>
<accession>A0ABW6ECE6</accession>
<gene>
    <name evidence="2" type="ORF">ACFWR3_32760</name>
</gene>
<evidence type="ECO:0008006" key="4">
    <source>
        <dbReference type="Google" id="ProtNLM"/>
    </source>
</evidence>
<protein>
    <recommendedName>
        <fullName evidence="4">Lipoprotein</fullName>
    </recommendedName>
</protein>
<dbReference type="Proteomes" id="UP001598300">
    <property type="component" value="Unassembled WGS sequence"/>
</dbReference>
<dbReference type="EMBL" id="JBHXPM010000047">
    <property type="protein sequence ID" value="MFD3960838.1"/>
    <property type="molecule type" value="Genomic_DNA"/>
</dbReference>
<evidence type="ECO:0000313" key="2">
    <source>
        <dbReference type="EMBL" id="MFD3960838.1"/>
    </source>
</evidence>
<comment type="caution">
    <text evidence="2">The sequence shown here is derived from an EMBL/GenBank/DDBJ whole genome shotgun (WGS) entry which is preliminary data.</text>
</comment>
<dbReference type="PROSITE" id="PS51257">
    <property type="entry name" value="PROKAR_LIPOPROTEIN"/>
    <property type="match status" value="1"/>
</dbReference>
<name>A0ABW6ECE6_9ACTN</name>
<feature type="region of interest" description="Disordered" evidence="1">
    <location>
        <begin position="111"/>
        <end position="133"/>
    </location>
</feature>
<reference evidence="2 3" key="1">
    <citation type="submission" date="2024-09" db="EMBL/GenBank/DDBJ databases">
        <title>The Natural Products Discovery Center: Release of the First 8490 Sequenced Strains for Exploring Actinobacteria Biosynthetic Diversity.</title>
        <authorList>
            <person name="Kalkreuter E."/>
            <person name="Kautsar S.A."/>
            <person name="Yang D."/>
            <person name="Bader C.D."/>
            <person name="Teijaro C.N."/>
            <person name="Fluegel L."/>
            <person name="Davis C.M."/>
            <person name="Simpson J.R."/>
            <person name="Lauterbach L."/>
            <person name="Steele A.D."/>
            <person name="Gui C."/>
            <person name="Meng S."/>
            <person name="Li G."/>
            <person name="Viehrig K."/>
            <person name="Ye F."/>
            <person name="Su P."/>
            <person name="Kiefer A.F."/>
            <person name="Nichols A."/>
            <person name="Cepeda A.J."/>
            <person name="Yan W."/>
            <person name="Fan B."/>
            <person name="Jiang Y."/>
            <person name="Adhikari A."/>
            <person name="Zheng C.-J."/>
            <person name="Schuster L."/>
            <person name="Cowan T.M."/>
            <person name="Smanski M.J."/>
            <person name="Chevrette M.G."/>
            <person name="De Carvalho L.P.S."/>
            <person name="Shen B."/>
        </authorList>
    </citation>
    <scope>NUCLEOTIDE SEQUENCE [LARGE SCALE GENOMIC DNA]</scope>
    <source>
        <strain evidence="2 3">NPDC058584</strain>
    </source>
</reference>